<organism evidence="1 2">
    <name type="scientific">Protopolystoma xenopodis</name>
    <dbReference type="NCBI Taxonomy" id="117903"/>
    <lineage>
        <taxon>Eukaryota</taxon>
        <taxon>Metazoa</taxon>
        <taxon>Spiralia</taxon>
        <taxon>Lophotrochozoa</taxon>
        <taxon>Platyhelminthes</taxon>
        <taxon>Monogenea</taxon>
        <taxon>Polyopisthocotylea</taxon>
        <taxon>Polystomatidea</taxon>
        <taxon>Polystomatidae</taxon>
        <taxon>Protopolystoma</taxon>
    </lineage>
</organism>
<dbReference type="OrthoDB" id="9982100at2759"/>
<dbReference type="Proteomes" id="UP000784294">
    <property type="component" value="Unassembled WGS sequence"/>
</dbReference>
<comment type="caution">
    <text evidence="1">The sequence shown here is derived from an EMBL/GenBank/DDBJ whole genome shotgun (WGS) entry which is preliminary data.</text>
</comment>
<evidence type="ECO:0000313" key="2">
    <source>
        <dbReference type="Proteomes" id="UP000784294"/>
    </source>
</evidence>
<dbReference type="Gene3D" id="1.10.287.80">
    <property type="entry name" value="ATP synthase, gamma subunit, helix hairpin domain"/>
    <property type="match status" value="1"/>
</dbReference>
<proteinExistence type="predicted"/>
<keyword evidence="2" id="KW-1185">Reference proteome</keyword>
<protein>
    <submittedName>
        <fullName evidence="1">Uncharacterized protein</fullName>
    </submittedName>
</protein>
<sequence length="136" mass="15350">MIRVTPAANPVAVLAKQVPLALSPINTECALYDPLGRLVPRELDEQVEEEFNRLLGTAAHLCHARGLHFHPATEKPLSLGEVLELLIKYQERHNIQLKVTHRELLQKLLDRKSQLLDEVSHSFPILCSLCKLHNSV</sequence>
<evidence type="ECO:0000313" key="1">
    <source>
        <dbReference type="EMBL" id="VEL34531.1"/>
    </source>
</evidence>
<name>A0A448XE55_9PLAT</name>
<dbReference type="EMBL" id="CAAALY010247855">
    <property type="protein sequence ID" value="VEL34531.1"/>
    <property type="molecule type" value="Genomic_DNA"/>
</dbReference>
<accession>A0A448XE55</accession>
<dbReference type="AlphaFoldDB" id="A0A448XE55"/>
<reference evidence="1" key="1">
    <citation type="submission" date="2018-11" db="EMBL/GenBank/DDBJ databases">
        <authorList>
            <consortium name="Pathogen Informatics"/>
        </authorList>
    </citation>
    <scope>NUCLEOTIDE SEQUENCE</scope>
</reference>
<gene>
    <name evidence="1" type="ORF">PXEA_LOCUS27971</name>
</gene>